<proteinExistence type="predicted"/>
<sequence>MVLCVAHRTCPYLVKKSEAPGRAGRVDFSGRMYRRKRSIFEGAGKHMKRAEEILTTGELLIAIMALVRAGLPRTSGETPGNLPPATQGKRQEHHAEGTRHAARDH</sequence>
<keyword evidence="3" id="KW-1185">Reference proteome</keyword>
<accession>A0A917XDI9</accession>
<evidence type="ECO:0000256" key="1">
    <source>
        <dbReference type="SAM" id="MobiDB-lite"/>
    </source>
</evidence>
<name>A0A917XDI9_9ACTN</name>
<evidence type="ECO:0000313" key="2">
    <source>
        <dbReference type="EMBL" id="GGN09427.1"/>
    </source>
</evidence>
<dbReference type="AlphaFoldDB" id="A0A917XDI9"/>
<feature type="region of interest" description="Disordered" evidence="1">
    <location>
        <begin position="72"/>
        <end position="105"/>
    </location>
</feature>
<reference evidence="2" key="1">
    <citation type="journal article" date="2014" name="Int. J. Syst. Evol. Microbiol.">
        <title>Complete genome sequence of Corynebacterium casei LMG S-19264T (=DSM 44701T), isolated from a smear-ripened cheese.</title>
        <authorList>
            <consortium name="US DOE Joint Genome Institute (JGI-PGF)"/>
            <person name="Walter F."/>
            <person name="Albersmeier A."/>
            <person name="Kalinowski J."/>
            <person name="Ruckert C."/>
        </authorList>
    </citation>
    <scope>NUCLEOTIDE SEQUENCE</scope>
    <source>
        <strain evidence="2">CGMCC 4.7110</strain>
    </source>
</reference>
<feature type="compositionally biased region" description="Basic and acidic residues" evidence="1">
    <location>
        <begin position="89"/>
        <end position="105"/>
    </location>
</feature>
<protein>
    <submittedName>
        <fullName evidence="2">Uncharacterized protein</fullName>
    </submittedName>
</protein>
<organism evidence="2 3">
    <name type="scientific">Streptomyces fuscichromogenes</name>
    <dbReference type="NCBI Taxonomy" id="1324013"/>
    <lineage>
        <taxon>Bacteria</taxon>
        <taxon>Bacillati</taxon>
        <taxon>Actinomycetota</taxon>
        <taxon>Actinomycetes</taxon>
        <taxon>Kitasatosporales</taxon>
        <taxon>Streptomycetaceae</taxon>
        <taxon>Streptomyces</taxon>
    </lineage>
</organism>
<dbReference type="EMBL" id="BMML01000007">
    <property type="protein sequence ID" value="GGN09427.1"/>
    <property type="molecule type" value="Genomic_DNA"/>
</dbReference>
<evidence type="ECO:0000313" key="3">
    <source>
        <dbReference type="Proteomes" id="UP000653411"/>
    </source>
</evidence>
<dbReference type="Proteomes" id="UP000653411">
    <property type="component" value="Unassembled WGS sequence"/>
</dbReference>
<reference evidence="2" key="2">
    <citation type="submission" date="2020-09" db="EMBL/GenBank/DDBJ databases">
        <authorList>
            <person name="Sun Q."/>
            <person name="Zhou Y."/>
        </authorList>
    </citation>
    <scope>NUCLEOTIDE SEQUENCE</scope>
    <source>
        <strain evidence="2">CGMCC 4.7110</strain>
    </source>
</reference>
<comment type="caution">
    <text evidence="2">The sequence shown here is derived from an EMBL/GenBank/DDBJ whole genome shotgun (WGS) entry which is preliminary data.</text>
</comment>
<gene>
    <name evidence="2" type="ORF">GCM10011578_034740</name>
</gene>